<accession>A0A8H3WF97</accession>
<dbReference type="Proteomes" id="UP000434172">
    <property type="component" value="Unassembled WGS sequence"/>
</dbReference>
<reference evidence="1 2" key="1">
    <citation type="submission" date="2019-12" db="EMBL/GenBank/DDBJ databases">
        <title>A genome sequence resource for the geographically widespread anthracnose pathogen Colletotrichum asianum.</title>
        <authorList>
            <person name="Meng Y."/>
        </authorList>
    </citation>
    <scope>NUCLEOTIDE SEQUENCE [LARGE SCALE GENOMIC DNA]</scope>
    <source>
        <strain evidence="1 2">ICMP 18580</strain>
    </source>
</reference>
<protein>
    <submittedName>
        <fullName evidence="1">Uncharacterized protein</fullName>
    </submittedName>
</protein>
<evidence type="ECO:0000313" key="2">
    <source>
        <dbReference type="Proteomes" id="UP000434172"/>
    </source>
</evidence>
<gene>
    <name evidence="1" type="ORF">GQ607_005981</name>
</gene>
<dbReference type="EMBL" id="WOWK01000027">
    <property type="protein sequence ID" value="KAF0326923.1"/>
    <property type="molecule type" value="Genomic_DNA"/>
</dbReference>
<organism evidence="1 2">
    <name type="scientific">Colletotrichum asianum</name>
    <dbReference type="NCBI Taxonomy" id="702518"/>
    <lineage>
        <taxon>Eukaryota</taxon>
        <taxon>Fungi</taxon>
        <taxon>Dikarya</taxon>
        <taxon>Ascomycota</taxon>
        <taxon>Pezizomycotina</taxon>
        <taxon>Sordariomycetes</taxon>
        <taxon>Hypocreomycetidae</taxon>
        <taxon>Glomerellales</taxon>
        <taxon>Glomerellaceae</taxon>
        <taxon>Colletotrichum</taxon>
        <taxon>Colletotrichum gloeosporioides species complex</taxon>
    </lineage>
</organism>
<keyword evidence="2" id="KW-1185">Reference proteome</keyword>
<proteinExistence type="predicted"/>
<sequence>MAQVVRKGIRGV</sequence>
<evidence type="ECO:0000313" key="1">
    <source>
        <dbReference type="EMBL" id="KAF0326923.1"/>
    </source>
</evidence>
<comment type="caution">
    <text evidence="1">The sequence shown here is derived from an EMBL/GenBank/DDBJ whole genome shotgun (WGS) entry which is preliminary data.</text>
</comment>
<name>A0A8H3WF97_9PEZI</name>